<dbReference type="Proteomes" id="UP000750711">
    <property type="component" value="Unassembled WGS sequence"/>
</dbReference>
<protein>
    <recommendedName>
        <fullName evidence="4">Zn(2)-C6 fungal-type domain-containing protein</fullName>
    </recommendedName>
</protein>
<feature type="compositionally biased region" description="Basic and acidic residues" evidence="1">
    <location>
        <begin position="265"/>
        <end position="275"/>
    </location>
</feature>
<evidence type="ECO:0000256" key="1">
    <source>
        <dbReference type="SAM" id="MobiDB-lite"/>
    </source>
</evidence>
<evidence type="ECO:0000313" key="3">
    <source>
        <dbReference type="Proteomes" id="UP000750711"/>
    </source>
</evidence>
<comment type="caution">
    <text evidence="2">The sequence shown here is derived from an EMBL/GenBank/DDBJ whole genome shotgun (WGS) entry which is preliminary data.</text>
</comment>
<feature type="region of interest" description="Disordered" evidence="1">
    <location>
        <begin position="1"/>
        <end position="168"/>
    </location>
</feature>
<gene>
    <name evidence="2" type="ORF">GP486_008618</name>
</gene>
<evidence type="ECO:0008006" key="4">
    <source>
        <dbReference type="Google" id="ProtNLM"/>
    </source>
</evidence>
<dbReference type="EMBL" id="JAGHQM010003604">
    <property type="protein sequence ID" value="KAH0542721.1"/>
    <property type="molecule type" value="Genomic_DNA"/>
</dbReference>
<accession>A0A9P8KYQ4</accession>
<feature type="region of interest" description="Disordered" evidence="1">
    <location>
        <begin position="227"/>
        <end position="298"/>
    </location>
</feature>
<organism evidence="2 3">
    <name type="scientific">Trichoglossum hirsutum</name>
    <dbReference type="NCBI Taxonomy" id="265104"/>
    <lineage>
        <taxon>Eukaryota</taxon>
        <taxon>Fungi</taxon>
        <taxon>Dikarya</taxon>
        <taxon>Ascomycota</taxon>
        <taxon>Pezizomycotina</taxon>
        <taxon>Geoglossomycetes</taxon>
        <taxon>Geoglossales</taxon>
        <taxon>Geoglossaceae</taxon>
        <taxon>Trichoglossum</taxon>
    </lineage>
</organism>
<proteinExistence type="predicted"/>
<reference evidence="2" key="1">
    <citation type="submission" date="2021-03" db="EMBL/GenBank/DDBJ databases">
        <title>Comparative genomics and phylogenomic investigation of the class Geoglossomycetes provide insights into ecological specialization and systematics.</title>
        <authorList>
            <person name="Melie T."/>
            <person name="Pirro S."/>
            <person name="Miller A.N."/>
            <person name="Quandt A."/>
        </authorList>
    </citation>
    <scope>NUCLEOTIDE SEQUENCE</scope>
    <source>
        <strain evidence="2">CAQ_001_2017</strain>
    </source>
</reference>
<feature type="compositionally biased region" description="Gly residues" evidence="1">
    <location>
        <begin position="244"/>
        <end position="261"/>
    </location>
</feature>
<keyword evidence="3" id="KW-1185">Reference proteome</keyword>
<feature type="compositionally biased region" description="Polar residues" evidence="1">
    <location>
        <begin position="142"/>
        <end position="151"/>
    </location>
</feature>
<dbReference type="AlphaFoldDB" id="A0A9P8KYQ4"/>
<feature type="compositionally biased region" description="Polar residues" evidence="1">
    <location>
        <begin position="67"/>
        <end position="95"/>
    </location>
</feature>
<feature type="compositionally biased region" description="Basic residues" evidence="1">
    <location>
        <begin position="1"/>
        <end position="18"/>
    </location>
</feature>
<name>A0A9P8KYQ4_9PEZI</name>
<sequence length="298" mass="31517">MQARQLKHRFGNRRKAINVRRGAEAANPGSHARPSSAGSGLLSVAPGTDRELPRHTPSPSPGFVAVNTRQTAPTNGNNQENISSTSGPVNGTTSRPLADSTIRLKTTLTDTPLKALNGGSERPPHVEIPPYNHNETIRGAATTPQTPNIKSPSIPPTRPSPAQATEEDGPFRAEMLRRMERLPRGEPVLPPCDRCRRLDRECLKNLTACMGCTKKHARCSWRKVTQEELDQNERRPRGETASGGSCGGGGGGDGGGGGGGSEKTSTMEEDAKLTDAEANEQVSDQPAAASNVQGNGSP</sequence>
<feature type="compositionally biased region" description="Polar residues" evidence="1">
    <location>
        <begin position="280"/>
        <end position="298"/>
    </location>
</feature>
<evidence type="ECO:0000313" key="2">
    <source>
        <dbReference type="EMBL" id="KAH0542721.1"/>
    </source>
</evidence>